<evidence type="ECO:0000256" key="1">
    <source>
        <dbReference type="SAM" id="MobiDB-lite"/>
    </source>
</evidence>
<feature type="compositionally biased region" description="Pro residues" evidence="1">
    <location>
        <begin position="194"/>
        <end position="203"/>
    </location>
</feature>
<feature type="compositionally biased region" description="Low complexity" evidence="1">
    <location>
        <begin position="270"/>
        <end position="304"/>
    </location>
</feature>
<reference evidence="2" key="1">
    <citation type="journal article" date="2021" name="Sci. Rep.">
        <title>Diploid genomic architecture of Nitzschia inconspicua, an elite biomass production diatom.</title>
        <authorList>
            <person name="Oliver A."/>
            <person name="Podell S."/>
            <person name="Pinowska A."/>
            <person name="Traller J.C."/>
            <person name="Smith S.R."/>
            <person name="McClure R."/>
            <person name="Beliaev A."/>
            <person name="Bohutskyi P."/>
            <person name="Hill E.A."/>
            <person name="Rabines A."/>
            <person name="Zheng H."/>
            <person name="Allen L.Z."/>
            <person name="Kuo A."/>
            <person name="Grigoriev I.V."/>
            <person name="Allen A.E."/>
            <person name="Hazlebeck D."/>
            <person name="Allen E.E."/>
        </authorList>
    </citation>
    <scope>NUCLEOTIDE SEQUENCE</scope>
    <source>
        <strain evidence="2">Hildebrandi</strain>
    </source>
</reference>
<feature type="compositionally biased region" description="Low complexity" evidence="1">
    <location>
        <begin position="441"/>
        <end position="451"/>
    </location>
</feature>
<evidence type="ECO:0000313" key="3">
    <source>
        <dbReference type="Proteomes" id="UP000693970"/>
    </source>
</evidence>
<organism evidence="2 3">
    <name type="scientific">Nitzschia inconspicua</name>
    <dbReference type="NCBI Taxonomy" id="303405"/>
    <lineage>
        <taxon>Eukaryota</taxon>
        <taxon>Sar</taxon>
        <taxon>Stramenopiles</taxon>
        <taxon>Ochrophyta</taxon>
        <taxon>Bacillariophyta</taxon>
        <taxon>Bacillariophyceae</taxon>
        <taxon>Bacillariophycidae</taxon>
        <taxon>Bacillariales</taxon>
        <taxon>Bacillariaceae</taxon>
        <taxon>Nitzschia</taxon>
    </lineage>
</organism>
<feature type="compositionally biased region" description="Pro residues" evidence="1">
    <location>
        <begin position="95"/>
        <end position="115"/>
    </location>
</feature>
<comment type="caution">
    <text evidence="2">The sequence shown here is derived from an EMBL/GenBank/DDBJ whole genome shotgun (WGS) entry which is preliminary data.</text>
</comment>
<dbReference type="AlphaFoldDB" id="A0A9K3LR70"/>
<feature type="region of interest" description="Disordered" evidence="1">
    <location>
        <begin position="627"/>
        <end position="647"/>
    </location>
</feature>
<evidence type="ECO:0000313" key="2">
    <source>
        <dbReference type="EMBL" id="KAG7366802.1"/>
    </source>
</evidence>
<feature type="compositionally biased region" description="Low complexity" evidence="1">
    <location>
        <begin position="24"/>
        <end position="54"/>
    </location>
</feature>
<feature type="region of interest" description="Disordered" evidence="1">
    <location>
        <begin position="1"/>
        <end position="250"/>
    </location>
</feature>
<feature type="region of interest" description="Disordered" evidence="1">
    <location>
        <begin position="774"/>
        <end position="796"/>
    </location>
</feature>
<feature type="compositionally biased region" description="Low complexity" evidence="1">
    <location>
        <begin position="693"/>
        <end position="715"/>
    </location>
</feature>
<keyword evidence="3" id="KW-1185">Reference proteome</keyword>
<feature type="region of interest" description="Disordered" evidence="1">
    <location>
        <begin position="672"/>
        <end position="716"/>
    </location>
</feature>
<dbReference type="EMBL" id="JAGRRH010000007">
    <property type="protein sequence ID" value="KAG7366802.1"/>
    <property type="molecule type" value="Genomic_DNA"/>
</dbReference>
<feature type="region of interest" description="Disordered" evidence="1">
    <location>
        <begin position="263"/>
        <end position="317"/>
    </location>
</feature>
<sequence>MSGNMESLLMGGDSSSGESDDESTPIAGGTITAPPAATTPQPAPMAAPAAPTGGSADDMKARLKSLYSASKSSSGGSGGGGGGASAPVTQLPRQSQPPPQQQQLPPPQVQRPPPQYQQQQQQQQRPQYQQPPPQQQQQQHQQQQQQRPMQQNYPQQQQQQQPPPQQQQQQQQLQTQRQNYPPSQQARPSSQSMRPPPQRPPQQQPQQHHIQQQRQSHPQQLQQPQIQQQQPQMQQQQQQRGQISSTARADPFAPTPLVQIQHRAQNRMSQQQQQQQQQQQRGVGTSATSSRSVAAGSGSSTTGRELTEQEKRELHHRKQKEKFLMFTRVLIKYLEGKDRALHAKAKLVIKDCAERNKRGEPGYESVTMAMQRRLKDLVGETYWKKAQEFLYYMHQKRKQAMEQGAAAAANNPSQPQTPQPGRQMTDEQKRQYIEAKRKQQAEAAAKAKAAATPSIDNLRQEIHEKQIALQNAPAPSRGKSAAKNAPLAGAGSPPAPAPAAAPLPAVTKGKKTQRRKSDGSSKTSSRKSSTKAPAPAPAPAPPAPAPAPVAPPPPKIVVAVPKTVVVEPPREYEELMSLIDHAVDYDWPSIGQLLGSQNDLNLSEEERQLLYGDSSPKPVAVIAGADAPHADDKEPTDGESLVTPSSSGWGKKNVLSVRAAWAALRLKEQKRREHEASIAGSPPTVAGGLLKLPSDPTKISSSTSPTSIPESVPPSDDGVWVDEGTAEKDAALALLSEGCQIYLRGVLEKAMQCARQRQNLDGIRLWHQQYALKEEESKPGENTGDAQNPEKSKIRPPLQLRLGCDVSRQIAQAQGNAALTVKRMEEALERQPNVPSAARMLTPETLAHATSMNDLAWRPLLKEGAQKADFEAKRSFEIYGGKESKDPPLGRVPKKAKLVVEDFIMGSKLSADGNYQRAYTASSFIYF</sequence>
<feature type="compositionally biased region" description="Basic and acidic residues" evidence="1">
    <location>
        <begin position="424"/>
        <end position="440"/>
    </location>
</feature>
<feature type="region of interest" description="Disordered" evidence="1">
    <location>
        <begin position="471"/>
        <end position="555"/>
    </location>
</feature>
<feature type="compositionally biased region" description="Gly residues" evidence="1">
    <location>
        <begin position="75"/>
        <end position="84"/>
    </location>
</feature>
<feature type="compositionally biased region" description="Pro residues" evidence="1">
    <location>
        <begin position="534"/>
        <end position="555"/>
    </location>
</feature>
<reference evidence="2" key="2">
    <citation type="submission" date="2021-04" db="EMBL/GenBank/DDBJ databases">
        <authorList>
            <person name="Podell S."/>
        </authorList>
    </citation>
    <scope>NUCLEOTIDE SEQUENCE</scope>
    <source>
        <strain evidence="2">Hildebrandi</strain>
    </source>
</reference>
<protein>
    <submittedName>
        <fullName evidence="2">Uncharacterized protein</fullName>
    </submittedName>
</protein>
<feature type="compositionally biased region" description="Low complexity" evidence="1">
    <location>
        <begin position="204"/>
        <end position="245"/>
    </location>
</feature>
<feature type="compositionally biased region" description="Low complexity" evidence="1">
    <location>
        <begin position="116"/>
        <end position="128"/>
    </location>
</feature>
<feature type="compositionally biased region" description="Low complexity" evidence="1">
    <location>
        <begin position="1"/>
        <end position="17"/>
    </location>
</feature>
<feature type="region of interest" description="Disordered" evidence="1">
    <location>
        <begin position="402"/>
        <end position="454"/>
    </location>
</feature>
<proteinExistence type="predicted"/>
<gene>
    <name evidence="2" type="ORF">IV203_029472</name>
</gene>
<dbReference type="OrthoDB" id="48816at2759"/>
<accession>A0A9K3LR70</accession>
<dbReference type="Proteomes" id="UP000693970">
    <property type="component" value="Unassembled WGS sequence"/>
</dbReference>
<feature type="compositionally biased region" description="Low complexity" evidence="1">
    <location>
        <begin position="135"/>
        <end position="193"/>
    </location>
</feature>
<name>A0A9K3LR70_9STRA</name>
<feature type="compositionally biased region" description="Low complexity" evidence="1">
    <location>
        <begin position="402"/>
        <end position="420"/>
    </location>
</feature>